<sequence length="283" mass="31275">MSASPSSSAQAARKAVADRLRELMLDAGLTGKQLADRCGWTAATTSRIINAKTAPSDQQIRAWCTACDADGQAADLIARSRQADAMFLEWRRMERTGLRRAQEAVRPLYERTRTFRVYASWIVPGIVQTRAYTTAVLEAIRDRRNLVDDVEAAVAERMDRQHVLHDGHHRFVLLIEESVLRGGPGGAPVMAEQLRHLLAVSRLPNVSLGVLPTRPTRGGAWPVESFWIYDQTQVNVELVSGYLTITQPSEIAMYEQVFGELSQIAVRGAAARELIASAIQALL</sequence>
<feature type="domain" description="HTH cro/C1-type" evidence="1">
    <location>
        <begin position="20"/>
        <end position="76"/>
    </location>
</feature>
<dbReference type="Gene3D" id="1.10.260.40">
    <property type="entry name" value="lambda repressor-like DNA-binding domains"/>
    <property type="match status" value="1"/>
</dbReference>
<protein>
    <submittedName>
        <fullName evidence="2">Helix-turn-helix transcriptional regulator</fullName>
    </submittedName>
</protein>
<dbReference type="SMART" id="SM00530">
    <property type="entry name" value="HTH_XRE"/>
    <property type="match status" value="1"/>
</dbReference>
<dbReference type="Pfam" id="PF19054">
    <property type="entry name" value="DUF5753"/>
    <property type="match status" value="1"/>
</dbReference>
<accession>A0ABW1F7I5</accession>
<gene>
    <name evidence="2" type="ORF">ACFP0N_32400</name>
</gene>
<dbReference type="PROSITE" id="PS50943">
    <property type="entry name" value="HTH_CROC1"/>
    <property type="match status" value="1"/>
</dbReference>
<dbReference type="SUPFAM" id="SSF47413">
    <property type="entry name" value="lambda repressor-like DNA-binding domains"/>
    <property type="match status" value="1"/>
</dbReference>
<dbReference type="Proteomes" id="UP001596067">
    <property type="component" value="Unassembled WGS sequence"/>
</dbReference>
<comment type="caution">
    <text evidence="2">The sequence shown here is derived from an EMBL/GenBank/DDBJ whole genome shotgun (WGS) entry which is preliminary data.</text>
</comment>
<reference evidence="3" key="1">
    <citation type="journal article" date="2019" name="Int. J. Syst. Evol. Microbiol.">
        <title>The Global Catalogue of Microorganisms (GCM) 10K type strain sequencing project: providing services to taxonomists for standard genome sequencing and annotation.</title>
        <authorList>
            <consortium name="The Broad Institute Genomics Platform"/>
            <consortium name="The Broad Institute Genome Sequencing Center for Infectious Disease"/>
            <person name="Wu L."/>
            <person name="Ma J."/>
        </authorList>
    </citation>
    <scope>NUCLEOTIDE SEQUENCE [LARGE SCALE GENOMIC DNA]</scope>
    <source>
        <strain evidence="3">CGMCC 4.1469</strain>
    </source>
</reference>
<evidence type="ECO:0000259" key="1">
    <source>
        <dbReference type="PROSITE" id="PS50943"/>
    </source>
</evidence>
<name>A0ABW1F7I5_9ACTN</name>
<evidence type="ECO:0000313" key="3">
    <source>
        <dbReference type="Proteomes" id="UP001596067"/>
    </source>
</evidence>
<dbReference type="RefSeq" id="WP_345327592.1">
    <property type="nucleotide sequence ID" value="NZ_BAAAVH010000010.1"/>
</dbReference>
<evidence type="ECO:0000313" key="2">
    <source>
        <dbReference type="EMBL" id="MFC5889678.1"/>
    </source>
</evidence>
<dbReference type="InterPro" id="IPR001387">
    <property type="entry name" value="Cro/C1-type_HTH"/>
</dbReference>
<dbReference type="EMBL" id="JBHSOD010000062">
    <property type="protein sequence ID" value="MFC5889678.1"/>
    <property type="molecule type" value="Genomic_DNA"/>
</dbReference>
<dbReference type="CDD" id="cd00093">
    <property type="entry name" value="HTH_XRE"/>
    <property type="match status" value="1"/>
</dbReference>
<dbReference type="InterPro" id="IPR010982">
    <property type="entry name" value="Lambda_DNA-bd_dom_sf"/>
</dbReference>
<proteinExistence type="predicted"/>
<dbReference type="Pfam" id="PF13560">
    <property type="entry name" value="HTH_31"/>
    <property type="match status" value="1"/>
</dbReference>
<organism evidence="2 3">
    <name type="scientific">Kitasatospora aburaviensis</name>
    <dbReference type="NCBI Taxonomy" id="67265"/>
    <lineage>
        <taxon>Bacteria</taxon>
        <taxon>Bacillati</taxon>
        <taxon>Actinomycetota</taxon>
        <taxon>Actinomycetes</taxon>
        <taxon>Kitasatosporales</taxon>
        <taxon>Streptomycetaceae</taxon>
        <taxon>Kitasatospora</taxon>
    </lineage>
</organism>
<dbReference type="InterPro" id="IPR043917">
    <property type="entry name" value="DUF5753"/>
</dbReference>
<keyword evidence="3" id="KW-1185">Reference proteome</keyword>